<gene>
    <name evidence="1" type="ORF">BLA17378_03437</name>
</gene>
<keyword evidence="2" id="KW-1185">Reference proteome</keyword>
<evidence type="ECO:0000313" key="1">
    <source>
        <dbReference type="EMBL" id="VWC73635.1"/>
    </source>
</evidence>
<sequence>MRTSPIHAMLRLTPARFALYRAHLEGLDEATLHAHYGVPGTDVRVTRRALAMLRDTLTIAARRARDVDAAHLLRLKPGSLPRDAHTGAAAGHDVPTLEVFRDAVDPDAVYNERELVALYVETYPPASSIALDRKVARNRRLRER</sequence>
<protein>
    <submittedName>
        <fullName evidence="1">Integrase family protein</fullName>
    </submittedName>
</protein>
<dbReference type="EMBL" id="CABVQG010000011">
    <property type="protein sequence ID" value="VWC73635.1"/>
    <property type="molecule type" value="Genomic_DNA"/>
</dbReference>
<comment type="caution">
    <text evidence="1">The sequence shown here is derived from an EMBL/GenBank/DDBJ whole genome shotgun (WGS) entry which is preliminary data.</text>
</comment>
<name>A0ABY6XSG2_9BURK</name>
<proteinExistence type="predicted"/>
<evidence type="ECO:0000313" key="2">
    <source>
        <dbReference type="Proteomes" id="UP000494120"/>
    </source>
</evidence>
<dbReference type="RefSeq" id="WP_254607792.1">
    <property type="nucleotide sequence ID" value="NZ_CABVQG010000011.1"/>
</dbReference>
<dbReference type="Proteomes" id="UP000494120">
    <property type="component" value="Unassembled WGS sequence"/>
</dbReference>
<reference evidence="1 2" key="1">
    <citation type="submission" date="2019-09" db="EMBL/GenBank/DDBJ databases">
        <authorList>
            <person name="Depoorter E."/>
        </authorList>
    </citation>
    <scope>NUCLEOTIDE SEQUENCE [LARGE SCALE GENOMIC DNA]</scope>
    <source>
        <strain evidence="1 2">R-17378</strain>
    </source>
</reference>
<organism evidence="1 2">
    <name type="scientific">Burkholderia aenigmatica</name>
    <dbReference type="NCBI Taxonomy" id="2015348"/>
    <lineage>
        <taxon>Bacteria</taxon>
        <taxon>Pseudomonadati</taxon>
        <taxon>Pseudomonadota</taxon>
        <taxon>Betaproteobacteria</taxon>
        <taxon>Burkholderiales</taxon>
        <taxon>Burkholderiaceae</taxon>
        <taxon>Burkholderia</taxon>
        <taxon>Burkholderia cepacia complex</taxon>
    </lineage>
</organism>
<accession>A0ABY6XSG2</accession>